<accession>A0A3B0VN17</accession>
<keyword evidence="1" id="KW-0812">Transmembrane</keyword>
<feature type="transmembrane region" description="Helical" evidence="1">
    <location>
        <begin position="56"/>
        <end position="73"/>
    </location>
</feature>
<gene>
    <name evidence="2" type="ORF">MNBD_CHLOROFLEXI01-4193</name>
</gene>
<protein>
    <submittedName>
        <fullName evidence="2">Uncharacterized protein</fullName>
    </submittedName>
</protein>
<dbReference type="EMBL" id="UOEU01000415">
    <property type="protein sequence ID" value="VAW33034.1"/>
    <property type="molecule type" value="Genomic_DNA"/>
</dbReference>
<proteinExistence type="predicted"/>
<evidence type="ECO:0000256" key="1">
    <source>
        <dbReference type="SAM" id="Phobius"/>
    </source>
</evidence>
<organism evidence="2">
    <name type="scientific">hydrothermal vent metagenome</name>
    <dbReference type="NCBI Taxonomy" id="652676"/>
    <lineage>
        <taxon>unclassified sequences</taxon>
        <taxon>metagenomes</taxon>
        <taxon>ecological metagenomes</taxon>
    </lineage>
</organism>
<keyword evidence="1" id="KW-1133">Transmembrane helix</keyword>
<reference evidence="2" key="1">
    <citation type="submission" date="2018-06" db="EMBL/GenBank/DDBJ databases">
        <authorList>
            <person name="Zhirakovskaya E."/>
        </authorList>
    </citation>
    <scope>NUCLEOTIDE SEQUENCE</scope>
</reference>
<keyword evidence="1" id="KW-0472">Membrane</keyword>
<dbReference type="AlphaFoldDB" id="A0A3B0VN17"/>
<feature type="transmembrane region" description="Helical" evidence="1">
    <location>
        <begin position="6"/>
        <end position="23"/>
    </location>
</feature>
<evidence type="ECO:0000313" key="2">
    <source>
        <dbReference type="EMBL" id="VAW33034.1"/>
    </source>
</evidence>
<sequence>MVIAGVVGIGLMWGWLMVLLVDQTMAKRPYINLATVALITIWLGWIIYLLVGSAPLIPFFIAFIISFLIHIAWRTQLRRKQKS</sequence>
<name>A0A3B0VN17_9ZZZZ</name>
<feature type="transmembrane region" description="Helical" evidence="1">
    <location>
        <begin position="30"/>
        <end position="50"/>
    </location>
</feature>